<dbReference type="SUPFAM" id="SSF109604">
    <property type="entry name" value="HD-domain/PDEase-like"/>
    <property type="match status" value="1"/>
</dbReference>
<evidence type="ECO:0000256" key="4">
    <source>
        <dbReference type="ARBA" id="ARBA00001946"/>
    </source>
</evidence>
<dbReference type="InterPro" id="IPR027417">
    <property type="entry name" value="P-loop_NTPase"/>
</dbReference>
<evidence type="ECO:0000259" key="13">
    <source>
        <dbReference type="SMART" id="SM00471"/>
    </source>
</evidence>
<comment type="function">
    <text evidence="5">Catalyzes the dephosphorylation of the nucleoside 5'-monophosphates deoxyadenosine monophosphate (dAMP), deoxycytidine monophosphate (dCMP), deoxyguanosine monophosphate (dGMP) and deoxythymidine monophosphate (dTMP).</text>
</comment>
<proteinExistence type="inferred from homology"/>
<dbReference type="EC" id="3.1.3.89" evidence="8"/>
<feature type="domain" description="HD/PDEase" evidence="13">
    <location>
        <begin position="29"/>
        <end position="148"/>
    </location>
</feature>
<dbReference type="Gene3D" id="1.10.3210.10">
    <property type="entry name" value="Hypothetical protein af1432"/>
    <property type="match status" value="1"/>
</dbReference>
<comment type="cofactor">
    <cofactor evidence="3">
        <name>Co(2+)</name>
        <dbReference type="ChEBI" id="CHEBI:48828"/>
    </cofactor>
</comment>
<dbReference type="GO" id="GO:0009159">
    <property type="term" value="P:deoxyribonucleoside monophosphate catabolic process"/>
    <property type="evidence" value="ECO:0007669"/>
    <property type="project" value="UniProtKB-ARBA"/>
</dbReference>
<dbReference type="Proteomes" id="UP001152649">
    <property type="component" value="Unassembled WGS sequence"/>
</dbReference>
<dbReference type="InterPro" id="IPR039356">
    <property type="entry name" value="YfbR/HDDC2"/>
</dbReference>
<evidence type="ECO:0000313" key="15">
    <source>
        <dbReference type="EMBL" id="CAG8422508.1"/>
    </source>
</evidence>
<dbReference type="Proteomes" id="UP001152646">
    <property type="component" value="Unassembled WGS sequence"/>
</dbReference>
<comment type="similarity">
    <text evidence="6">Belongs to the HDDC2 family.</text>
</comment>
<evidence type="ECO:0000256" key="12">
    <source>
        <dbReference type="ARBA" id="ARBA00023285"/>
    </source>
</evidence>
<keyword evidence="17" id="KW-1185">Reference proteome</keyword>
<dbReference type="EMBL" id="CAJVPG010000031">
    <property type="protein sequence ID" value="CAG8257373.1"/>
    <property type="molecule type" value="Genomic_DNA"/>
</dbReference>
<dbReference type="OrthoDB" id="442176at2759"/>
<dbReference type="PANTHER" id="PTHR11845">
    <property type="entry name" value="5'-DEOXYNUCLEOTIDASE HDDC2"/>
    <property type="match status" value="1"/>
</dbReference>
<keyword evidence="11" id="KW-0460">Magnesium</keyword>
<dbReference type="EMBL" id="CAJVPA010000246">
    <property type="protein sequence ID" value="CAG8422508.1"/>
    <property type="molecule type" value="Genomic_DNA"/>
</dbReference>
<dbReference type="GO" id="GO:0005737">
    <property type="term" value="C:cytoplasm"/>
    <property type="evidence" value="ECO:0007669"/>
    <property type="project" value="TreeGrafter"/>
</dbReference>
<evidence type="ECO:0000313" key="14">
    <source>
        <dbReference type="EMBL" id="CAG8257373.1"/>
    </source>
</evidence>
<comment type="catalytic activity">
    <reaction evidence="1">
        <text>a 2'-deoxyribonucleoside 5'-phosphate + H2O = a 2'-deoxyribonucleoside + phosphate</text>
        <dbReference type="Rhea" id="RHEA:36167"/>
        <dbReference type="ChEBI" id="CHEBI:15377"/>
        <dbReference type="ChEBI" id="CHEBI:18274"/>
        <dbReference type="ChEBI" id="CHEBI:43474"/>
        <dbReference type="ChEBI" id="CHEBI:65317"/>
        <dbReference type="EC" id="3.1.3.89"/>
    </reaction>
</comment>
<evidence type="ECO:0000313" key="16">
    <source>
        <dbReference type="Proteomes" id="UP001152646"/>
    </source>
</evidence>
<evidence type="ECO:0000256" key="7">
    <source>
        <dbReference type="ARBA" id="ARBA00011738"/>
    </source>
</evidence>
<gene>
    <name evidence="15" type="ORF">PSALAMII_LOCUS10363</name>
    <name evidence="14" type="ORF">PSALAMII_LOCUS856</name>
</gene>
<dbReference type="PANTHER" id="PTHR11845:SF13">
    <property type="entry name" value="5'-DEOXYNUCLEOTIDASE HDDC2"/>
    <property type="match status" value="1"/>
</dbReference>
<dbReference type="Pfam" id="PF13023">
    <property type="entry name" value="HD_3"/>
    <property type="match status" value="1"/>
</dbReference>
<keyword evidence="9" id="KW-0479">Metal-binding</keyword>
<accession>A0A9W4JUI4</accession>
<evidence type="ECO:0000313" key="17">
    <source>
        <dbReference type="Proteomes" id="UP001152649"/>
    </source>
</evidence>
<dbReference type="InterPro" id="IPR006674">
    <property type="entry name" value="HD_domain"/>
</dbReference>
<evidence type="ECO:0000256" key="2">
    <source>
        <dbReference type="ARBA" id="ARBA00001936"/>
    </source>
</evidence>
<keyword evidence="12" id="KW-0170">Cobalt</keyword>
<evidence type="ECO:0000256" key="11">
    <source>
        <dbReference type="ARBA" id="ARBA00022842"/>
    </source>
</evidence>
<evidence type="ECO:0000256" key="6">
    <source>
        <dbReference type="ARBA" id="ARBA00009999"/>
    </source>
</evidence>
<dbReference type="AlphaFoldDB" id="A0A9W4JUI4"/>
<dbReference type="InterPro" id="IPR003607">
    <property type="entry name" value="HD/PDEase_dom"/>
</dbReference>
<comment type="subunit">
    <text evidence="7">Homodimer.</text>
</comment>
<reference evidence="15" key="1">
    <citation type="submission" date="2021-07" db="EMBL/GenBank/DDBJ databases">
        <authorList>
            <person name="Branca A.L. A."/>
        </authorList>
    </citation>
    <scope>NUCLEOTIDE SEQUENCE</scope>
</reference>
<evidence type="ECO:0000256" key="3">
    <source>
        <dbReference type="ARBA" id="ARBA00001941"/>
    </source>
</evidence>
<evidence type="ECO:0000256" key="8">
    <source>
        <dbReference type="ARBA" id="ARBA00012964"/>
    </source>
</evidence>
<sequence length="382" mass="43561">MEDAPLAFLHAIETLKHLPRTGWLRTIENPESVAAHSFRVAILAMLAPENLNLDKPKCIEMALVHDLAESVIGDIPTFAGVAKERKYDMERNGFQYLENLLQTYSPKRATEISHLWLEYEQGKTPEARWVKEMDKFECLVQAHEYEQKTFGKKDLDEFQGLLAKIHSKEATQWAESLSRERNDRLAKRRKRLPIIFVTGDPVACDKIASHVSRELSLSHIPVNKKLREKAQDLEYRHHGIIKNCLEKEFEVPASLIVEVLENEINAIDGRSWAIISGFPNGIEQLVEFEKKVQDCNCTLYMDYLPHTDDQRQRSSALGDAKQMWEPSAAHFKDVLENSASHFEVLGSTADQPTTSETDLSLAVNSIKAFIKFGVKKTEEDAF</sequence>
<protein>
    <recommendedName>
        <fullName evidence="8">5'-deoxynucleotidase</fullName>
        <ecNumber evidence="8">3.1.3.89</ecNumber>
    </recommendedName>
</protein>
<evidence type="ECO:0000256" key="9">
    <source>
        <dbReference type="ARBA" id="ARBA00022723"/>
    </source>
</evidence>
<comment type="caution">
    <text evidence="15">The sequence shown here is derived from an EMBL/GenBank/DDBJ whole genome shotgun (WGS) entry which is preliminary data.</text>
</comment>
<evidence type="ECO:0000256" key="5">
    <source>
        <dbReference type="ARBA" id="ARBA00004074"/>
    </source>
</evidence>
<evidence type="ECO:0000256" key="1">
    <source>
        <dbReference type="ARBA" id="ARBA00001638"/>
    </source>
</evidence>
<comment type="cofactor">
    <cofactor evidence="4">
        <name>Mg(2+)</name>
        <dbReference type="ChEBI" id="CHEBI:18420"/>
    </cofactor>
</comment>
<keyword evidence="10" id="KW-0378">Hydrolase</keyword>
<evidence type="ECO:0000256" key="10">
    <source>
        <dbReference type="ARBA" id="ARBA00022801"/>
    </source>
</evidence>
<comment type="cofactor">
    <cofactor evidence="2">
        <name>Mn(2+)</name>
        <dbReference type="ChEBI" id="CHEBI:29035"/>
    </cofactor>
</comment>
<dbReference type="SMART" id="SM00471">
    <property type="entry name" value="HDc"/>
    <property type="match status" value="1"/>
</dbReference>
<name>A0A9W4JUI4_9EURO</name>
<dbReference type="GO" id="GO:0002953">
    <property type="term" value="F:5'-deoxynucleotidase activity"/>
    <property type="evidence" value="ECO:0007669"/>
    <property type="project" value="UniProtKB-EC"/>
</dbReference>
<dbReference type="Gene3D" id="3.40.50.300">
    <property type="entry name" value="P-loop containing nucleotide triphosphate hydrolases"/>
    <property type="match status" value="1"/>
</dbReference>
<dbReference type="GO" id="GO:0046872">
    <property type="term" value="F:metal ion binding"/>
    <property type="evidence" value="ECO:0007669"/>
    <property type="project" value="UniProtKB-KW"/>
</dbReference>
<organism evidence="15 16">
    <name type="scientific">Penicillium salamii</name>
    <dbReference type="NCBI Taxonomy" id="1612424"/>
    <lineage>
        <taxon>Eukaryota</taxon>
        <taxon>Fungi</taxon>
        <taxon>Dikarya</taxon>
        <taxon>Ascomycota</taxon>
        <taxon>Pezizomycotina</taxon>
        <taxon>Eurotiomycetes</taxon>
        <taxon>Eurotiomycetidae</taxon>
        <taxon>Eurotiales</taxon>
        <taxon>Aspergillaceae</taxon>
        <taxon>Penicillium</taxon>
    </lineage>
</organism>
<dbReference type="FunFam" id="1.10.3210.10:FF:000011">
    <property type="entry name" value="HD domain-containing protein 2"/>
    <property type="match status" value="1"/>
</dbReference>